<proteinExistence type="predicted"/>
<dbReference type="STRING" id="940295.EYM_02120"/>
<dbReference type="Proteomes" id="UP000060778">
    <property type="component" value="Chromosome"/>
</dbReference>
<dbReference type="OrthoDB" id="386399at2157"/>
<dbReference type="EMBL" id="CP006867">
    <property type="protein sequence ID" value="ALU12287.1"/>
    <property type="molecule type" value="Genomic_DNA"/>
</dbReference>
<accession>A0A0U3FPS9</accession>
<sequence>MRNAKLYEMMKEGWKVDEVRKELDLLPSDLRALVMVFKRMGIGVHRSNGKFIIRELPKQEVILRTPVDLVMATVQATKILRFIYGENVTLVWPNAVALGKDVIAKVEGPSLRVKGLDKYLEGAIIKQTRDSLRRKKLGETMRIANVMLYKDQYKFFLKNGEAVKARVELVNLSGRARTSIGELRVEDVNGIEL</sequence>
<keyword evidence="2" id="KW-1185">Reference proteome</keyword>
<dbReference type="KEGG" id="iis:EYM_02120"/>
<evidence type="ECO:0000313" key="1">
    <source>
        <dbReference type="EMBL" id="ALU12287.1"/>
    </source>
</evidence>
<dbReference type="AlphaFoldDB" id="A0A0U3FPS9"/>
<evidence type="ECO:0000313" key="2">
    <source>
        <dbReference type="Proteomes" id="UP000060778"/>
    </source>
</evidence>
<protein>
    <submittedName>
        <fullName evidence="1">Uncharacterized protein</fullName>
    </submittedName>
</protein>
<organism evidence="1 2">
    <name type="scientific">Ignicoccus islandicus DSM 13165</name>
    <dbReference type="NCBI Taxonomy" id="940295"/>
    <lineage>
        <taxon>Archaea</taxon>
        <taxon>Thermoproteota</taxon>
        <taxon>Thermoprotei</taxon>
        <taxon>Desulfurococcales</taxon>
        <taxon>Desulfurococcaceae</taxon>
        <taxon>Ignicoccus</taxon>
    </lineage>
</organism>
<dbReference type="GeneID" id="30679826"/>
<dbReference type="RefSeq" id="WP_075049450.1">
    <property type="nucleotide sequence ID" value="NZ_CP006867.1"/>
</dbReference>
<gene>
    <name evidence="1" type="ORF">EYM_02120</name>
</gene>
<name>A0A0U3FPS9_9CREN</name>
<reference evidence="1 2" key="1">
    <citation type="submission" date="2013-11" db="EMBL/GenBank/DDBJ databases">
        <title>Comparative genomics of Ignicoccus.</title>
        <authorList>
            <person name="Podar M."/>
        </authorList>
    </citation>
    <scope>NUCLEOTIDE SEQUENCE [LARGE SCALE GENOMIC DNA]</scope>
    <source>
        <strain evidence="1 2">DSM 13165</strain>
    </source>
</reference>